<dbReference type="STRING" id="1385369.N825_20195"/>
<organism evidence="2 3">
    <name type="scientific">Skermanella stibiiresistens SB22</name>
    <dbReference type="NCBI Taxonomy" id="1385369"/>
    <lineage>
        <taxon>Bacteria</taxon>
        <taxon>Pseudomonadati</taxon>
        <taxon>Pseudomonadota</taxon>
        <taxon>Alphaproteobacteria</taxon>
        <taxon>Rhodospirillales</taxon>
        <taxon>Azospirillaceae</taxon>
        <taxon>Skermanella</taxon>
    </lineage>
</organism>
<feature type="region of interest" description="Disordered" evidence="1">
    <location>
        <begin position="1"/>
        <end position="40"/>
    </location>
</feature>
<reference evidence="2 3" key="1">
    <citation type="submission" date="2013-08" db="EMBL/GenBank/DDBJ databases">
        <title>The genome sequence of Skermanella stibiiresistens.</title>
        <authorList>
            <person name="Zhu W."/>
            <person name="Wang G."/>
        </authorList>
    </citation>
    <scope>NUCLEOTIDE SEQUENCE [LARGE SCALE GENOMIC DNA]</scope>
    <source>
        <strain evidence="2 3">SB22</strain>
    </source>
</reference>
<protein>
    <submittedName>
        <fullName evidence="2">Uncharacterized protein</fullName>
    </submittedName>
</protein>
<dbReference type="AlphaFoldDB" id="W9HEM5"/>
<dbReference type="Proteomes" id="UP000019486">
    <property type="component" value="Unassembled WGS sequence"/>
</dbReference>
<sequence>MSAFCWSSAKVGSAADEAATPPRQTSGGAAGAGGGDAVADGKFTLPRQLFVEASRSTPRDPPLPERVFDIAAPAAQVIAWARLASSAGDPAPAPTHGVGRSTPRIPTGPPALS</sequence>
<name>W9HEM5_9PROT</name>
<feature type="region of interest" description="Disordered" evidence="1">
    <location>
        <begin position="86"/>
        <end position="113"/>
    </location>
</feature>
<evidence type="ECO:0000313" key="3">
    <source>
        <dbReference type="Proteomes" id="UP000019486"/>
    </source>
</evidence>
<evidence type="ECO:0000256" key="1">
    <source>
        <dbReference type="SAM" id="MobiDB-lite"/>
    </source>
</evidence>
<dbReference type="EMBL" id="AVFL01000002">
    <property type="protein sequence ID" value="EWY42363.1"/>
    <property type="molecule type" value="Genomic_DNA"/>
</dbReference>
<comment type="caution">
    <text evidence="2">The sequence shown here is derived from an EMBL/GenBank/DDBJ whole genome shotgun (WGS) entry which is preliminary data.</text>
</comment>
<gene>
    <name evidence="2" type="ORF">N825_20195</name>
</gene>
<evidence type="ECO:0000313" key="2">
    <source>
        <dbReference type="EMBL" id="EWY42363.1"/>
    </source>
</evidence>
<accession>W9HEM5</accession>
<proteinExistence type="predicted"/>
<keyword evidence="3" id="KW-1185">Reference proteome</keyword>